<name>A0A0A8YT51_ARUDO</name>
<evidence type="ECO:0000313" key="1">
    <source>
        <dbReference type="EMBL" id="JAD25747.1"/>
    </source>
</evidence>
<organism evidence="1">
    <name type="scientific">Arundo donax</name>
    <name type="common">Giant reed</name>
    <name type="synonym">Donax arundinaceus</name>
    <dbReference type="NCBI Taxonomy" id="35708"/>
    <lineage>
        <taxon>Eukaryota</taxon>
        <taxon>Viridiplantae</taxon>
        <taxon>Streptophyta</taxon>
        <taxon>Embryophyta</taxon>
        <taxon>Tracheophyta</taxon>
        <taxon>Spermatophyta</taxon>
        <taxon>Magnoliopsida</taxon>
        <taxon>Liliopsida</taxon>
        <taxon>Poales</taxon>
        <taxon>Poaceae</taxon>
        <taxon>PACMAD clade</taxon>
        <taxon>Arundinoideae</taxon>
        <taxon>Arundineae</taxon>
        <taxon>Arundo</taxon>
    </lineage>
</organism>
<proteinExistence type="predicted"/>
<protein>
    <submittedName>
        <fullName evidence="1">Uncharacterized protein</fullName>
    </submittedName>
</protein>
<accession>A0A0A8YT51</accession>
<reference evidence="1" key="2">
    <citation type="journal article" date="2015" name="Data Brief">
        <title>Shoot transcriptome of the giant reed, Arundo donax.</title>
        <authorList>
            <person name="Barrero R.A."/>
            <person name="Guerrero F.D."/>
            <person name="Moolhuijzen P."/>
            <person name="Goolsby J.A."/>
            <person name="Tidwell J."/>
            <person name="Bellgard S.E."/>
            <person name="Bellgard M.I."/>
        </authorList>
    </citation>
    <scope>NUCLEOTIDE SEQUENCE</scope>
    <source>
        <tissue evidence="1">Shoot tissue taken approximately 20 cm above the soil surface</tissue>
    </source>
</reference>
<dbReference type="EMBL" id="GBRH01272148">
    <property type="protein sequence ID" value="JAD25747.1"/>
    <property type="molecule type" value="Transcribed_RNA"/>
</dbReference>
<reference evidence="1" key="1">
    <citation type="submission" date="2014-09" db="EMBL/GenBank/DDBJ databases">
        <authorList>
            <person name="Magalhaes I.L.F."/>
            <person name="Oliveira U."/>
            <person name="Santos F.R."/>
            <person name="Vidigal T.H.D.A."/>
            <person name="Brescovit A.D."/>
            <person name="Santos A.J."/>
        </authorList>
    </citation>
    <scope>NUCLEOTIDE SEQUENCE</scope>
    <source>
        <tissue evidence="1">Shoot tissue taken approximately 20 cm above the soil surface</tissue>
    </source>
</reference>
<dbReference type="AlphaFoldDB" id="A0A0A8YT51"/>
<sequence>MSAIVLYVNLVSCKYHFAN</sequence>